<feature type="transmembrane region" description="Helical" evidence="1">
    <location>
        <begin position="123"/>
        <end position="144"/>
    </location>
</feature>
<protein>
    <submittedName>
        <fullName evidence="2">Uncharacterized protein</fullName>
    </submittedName>
</protein>
<accession>A0ABU8LWG6</accession>
<evidence type="ECO:0000256" key="1">
    <source>
        <dbReference type="SAM" id="Phobius"/>
    </source>
</evidence>
<keyword evidence="1" id="KW-0472">Membrane</keyword>
<keyword evidence="3" id="KW-1185">Reference proteome</keyword>
<feature type="transmembrane region" description="Helical" evidence="1">
    <location>
        <begin position="15"/>
        <end position="35"/>
    </location>
</feature>
<evidence type="ECO:0000313" key="3">
    <source>
        <dbReference type="Proteomes" id="UP001368654"/>
    </source>
</evidence>
<reference evidence="2 3" key="1">
    <citation type="submission" date="2024-02" db="EMBL/GenBank/DDBJ databases">
        <authorList>
            <person name="Saticioglu I.B."/>
        </authorList>
    </citation>
    <scope>NUCLEOTIDE SEQUENCE [LARGE SCALE GENOMIC DNA]</scope>
    <source>
        <strain evidence="2 3">Mu-86</strain>
    </source>
</reference>
<gene>
    <name evidence="2" type="ORF">WDU96_13180</name>
</gene>
<evidence type="ECO:0000313" key="2">
    <source>
        <dbReference type="EMBL" id="MEJ1156556.1"/>
    </source>
</evidence>
<proteinExistence type="predicted"/>
<feature type="transmembrane region" description="Helical" evidence="1">
    <location>
        <begin position="81"/>
        <end position="103"/>
    </location>
</feature>
<organism evidence="2 3">
    <name type="scientific">Microbacterium marmarense</name>
    <dbReference type="NCBI Taxonomy" id="3122051"/>
    <lineage>
        <taxon>Bacteria</taxon>
        <taxon>Bacillati</taxon>
        <taxon>Actinomycetota</taxon>
        <taxon>Actinomycetes</taxon>
        <taxon>Micrococcales</taxon>
        <taxon>Microbacteriaceae</taxon>
        <taxon>Microbacterium</taxon>
    </lineage>
</organism>
<sequence length="164" mass="17171">MTSERGGQGGSNRPAAALVFASMGYVALVIFGLGMTSLVLDQDVIAVTGLGQAPAIVGLLASLAAFALVLWGAVRRERPSYWASATTAATAYVTYVVVLWLTALVTSSDVARATSAATSIATTWFGAVIAASAFVCAWAGVALVRTQASQPRWPWEEEKRDDEE</sequence>
<dbReference type="EMBL" id="JBBDGL010000005">
    <property type="protein sequence ID" value="MEJ1156556.1"/>
    <property type="molecule type" value="Genomic_DNA"/>
</dbReference>
<keyword evidence="1" id="KW-0812">Transmembrane</keyword>
<comment type="caution">
    <text evidence="2">The sequence shown here is derived from an EMBL/GenBank/DDBJ whole genome shotgun (WGS) entry which is preliminary data.</text>
</comment>
<keyword evidence="1" id="KW-1133">Transmembrane helix</keyword>
<feature type="transmembrane region" description="Helical" evidence="1">
    <location>
        <begin position="55"/>
        <end position="74"/>
    </location>
</feature>
<dbReference type="RefSeq" id="WP_337338992.1">
    <property type="nucleotide sequence ID" value="NZ_JBBDGL010000005.1"/>
</dbReference>
<name>A0ABU8LWG6_9MICO</name>
<dbReference type="Proteomes" id="UP001368654">
    <property type="component" value="Unassembled WGS sequence"/>
</dbReference>